<keyword evidence="9" id="KW-0998">Cell outer membrane</keyword>
<dbReference type="Gene3D" id="2.60.40.2610">
    <property type="entry name" value="Outer membrane usher protein FimD, plug domain"/>
    <property type="match status" value="1"/>
</dbReference>
<feature type="domain" description="PapC N-terminal" evidence="11">
    <location>
        <begin position="28"/>
        <end position="174"/>
    </location>
</feature>
<evidence type="ECO:0000256" key="1">
    <source>
        <dbReference type="ARBA" id="ARBA00004571"/>
    </source>
</evidence>
<evidence type="ECO:0000256" key="2">
    <source>
        <dbReference type="ARBA" id="ARBA00008064"/>
    </source>
</evidence>
<comment type="similarity">
    <text evidence="2">Belongs to the fimbrial export usher family.</text>
</comment>
<dbReference type="InterPro" id="IPR025949">
    <property type="entry name" value="PapC-like_C"/>
</dbReference>
<evidence type="ECO:0000256" key="7">
    <source>
        <dbReference type="ARBA" id="ARBA00022729"/>
    </source>
</evidence>
<dbReference type="InterPro" id="IPR043142">
    <property type="entry name" value="PapC-like_C_sf"/>
</dbReference>
<dbReference type="PANTHER" id="PTHR30451">
    <property type="entry name" value="OUTER MEMBRANE USHER PROTEIN"/>
    <property type="match status" value="1"/>
</dbReference>
<dbReference type="AlphaFoldDB" id="A0A3R9F0J1"/>
<evidence type="ECO:0000256" key="6">
    <source>
        <dbReference type="ARBA" id="ARBA00022692"/>
    </source>
</evidence>
<evidence type="ECO:0000259" key="11">
    <source>
        <dbReference type="Pfam" id="PF13954"/>
    </source>
</evidence>
<dbReference type="Pfam" id="PF13953">
    <property type="entry name" value="PapC_C"/>
    <property type="match status" value="1"/>
</dbReference>
<sequence>MRATDLALAGVFVFFEIVNQRAYAEEVYFDPGLLSPVNGSETLADTALLAQGAQPPGEYRVHIFVNGEPALTSSVRFELDENKKLYPCLGFSAFRKLGVDMSKIKSTSGDNDATKGCVAMQEYFPDASVKFDFANLKLDIKLPQTVLLDEAQEGVPQEEWDDGVPALITSYQISGQQQLSQRDDINGNQAYANLTNGINLGAWRFRNNSTLDSDKGWETLTNYVETVIKPLKAELTLGDATTPGDIFDSLLLRGVQLGSDTDMIPDQQNGFAPVIHGIAKSNARVTIKDKGFVIWQRSVPQGPFTIADLAPISDGGQLDVTVTEADGSESHFSVNYASVPQLLRSGQVQFNLAAGKVIDDNASGVDLPQVAQATISWGLPLDLTLYGGVQFSDIHSAFSAGMGADLKAAGALALDVTQAKIDQPLMMNGNTETRQQGKMVRLTWHNTLGDWGPSMQLTNRWYLDNYLSLKDALSSEWLSDHSLKHRETDLNINQTINDSNNFYFSLNETEYRDNNVSRNAQVSWNTSFDLFSLSLAFSMNRQSIQNEWDKQLSLTLTVPFASLYPESRPSLSYTTGSNLKNSLSNQVGMNGTFSNNQSLNWNTQLSYNTQQGQDSSQSASAGLDYQGKYGQLGGTLISDTRQYLSWNASGSLVAHRHGITAGPYSNGALAIVTVPDVADLPFENGLNSSTDGSGNVLVPNIRNYRRNAIRIDTRNADKNIEFPSTSVSLVPTRDAVVAAVIEPRVGRKVVATVSYRDGFPPFGAIARVNKEQETFFMGDQGQVYLTAMPDKGVIHVEWGDNQHCDAPFVLPQVDRQKALPVTLVPVSCQ</sequence>
<evidence type="ECO:0000256" key="4">
    <source>
        <dbReference type="ARBA" id="ARBA00022452"/>
    </source>
</evidence>
<dbReference type="InterPro" id="IPR000015">
    <property type="entry name" value="Fimb_usher"/>
</dbReference>
<dbReference type="InterPro" id="IPR042186">
    <property type="entry name" value="FimD_plug_dom"/>
</dbReference>
<dbReference type="PANTHER" id="PTHR30451:SF21">
    <property type="entry name" value="FIMBRIAL USHER DOMAIN-CONTAINING PROTEIN YDET-RELATED"/>
    <property type="match status" value="1"/>
</dbReference>
<keyword evidence="3" id="KW-0813">Transport</keyword>
<keyword evidence="8" id="KW-0472">Membrane</keyword>
<dbReference type="InterPro" id="IPR037224">
    <property type="entry name" value="PapC_N_sf"/>
</dbReference>
<organism evidence="12 13">
    <name type="scientific">Atlantibacter subterraneus</name>
    <dbReference type="NCBI Taxonomy" id="255519"/>
    <lineage>
        <taxon>Bacteria</taxon>
        <taxon>Pseudomonadati</taxon>
        <taxon>Pseudomonadota</taxon>
        <taxon>Gammaproteobacteria</taxon>
        <taxon>Enterobacterales</taxon>
        <taxon>Enterobacteriaceae</taxon>
        <taxon>Atlantibacter</taxon>
    </lineage>
</organism>
<reference evidence="12 13" key="1">
    <citation type="submission" date="2018-10" db="EMBL/GenBank/DDBJ databases">
        <title>Transmission dynamics of multidrug resistant bacteria on intensive care unit surfaces.</title>
        <authorList>
            <person name="D'Souza A.W."/>
            <person name="Potter R.F."/>
            <person name="Wallace M."/>
            <person name="Shupe A."/>
            <person name="Patel S."/>
            <person name="Sun S."/>
            <person name="Gul D."/>
            <person name="Kwon J.H."/>
            <person name="Andleeb S."/>
            <person name="Burnham C.-A.D."/>
            <person name="Dantas G."/>
        </authorList>
    </citation>
    <scope>NUCLEOTIDE SEQUENCE [LARGE SCALE GENOMIC DNA]</scope>
    <source>
        <strain evidence="12 13">AS_373</strain>
    </source>
</reference>
<keyword evidence="4" id="KW-1134">Transmembrane beta strand</keyword>
<accession>A0A3R9F0J1</accession>
<comment type="subcellular location">
    <subcellularLocation>
        <location evidence="1">Cell outer membrane</location>
        <topology evidence="1">Multi-pass membrane protein</topology>
    </subcellularLocation>
</comment>
<gene>
    <name evidence="12" type="ORF">EGT71_18650</name>
</gene>
<evidence type="ECO:0000259" key="10">
    <source>
        <dbReference type="Pfam" id="PF13953"/>
    </source>
</evidence>
<evidence type="ECO:0000313" key="12">
    <source>
        <dbReference type="EMBL" id="RSE23208.1"/>
    </source>
</evidence>
<dbReference type="Pfam" id="PF00577">
    <property type="entry name" value="Usher"/>
    <property type="match status" value="1"/>
</dbReference>
<dbReference type="GO" id="GO:0015473">
    <property type="term" value="F:fimbrial usher porin activity"/>
    <property type="evidence" value="ECO:0007669"/>
    <property type="project" value="InterPro"/>
</dbReference>
<keyword evidence="6" id="KW-0812">Transmembrane</keyword>
<evidence type="ECO:0000256" key="8">
    <source>
        <dbReference type="ARBA" id="ARBA00023136"/>
    </source>
</evidence>
<dbReference type="EMBL" id="RHXB01000014">
    <property type="protein sequence ID" value="RSE23208.1"/>
    <property type="molecule type" value="Genomic_DNA"/>
</dbReference>
<evidence type="ECO:0000256" key="9">
    <source>
        <dbReference type="ARBA" id="ARBA00023237"/>
    </source>
</evidence>
<feature type="domain" description="PapC-like C-terminal" evidence="10">
    <location>
        <begin position="754"/>
        <end position="812"/>
    </location>
</feature>
<dbReference type="Gene3D" id="2.60.40.2070">
    <property type="match status" value="1"/>
</dbReference>
<dbReference type="GO" id="GO:0009279">
    <property type="term" value="C:cell outer membrane"/>
    <property type="evidence" value="ECO:0007669"/>
    <property type="project" value="UniProtKB-SubCell"/>
</dbReference>
<dbReference type="Pfam" id="PF13954">
    <property type="entry name" value="PapC_N"/>
    <property type="match status" value="1"/>
</dbReference>
<protein>
    <submittedName>
        <fullName evidence="12">Fimbrial biogenesis outer membrane usher protein</fullName>
    </submittedName>
</protein>
<keyword evidence="7" id="KW-0732">Signal</keyword>
<evidence type="ECO:0000313" key="13">
    <source>
        <dbReference type="Proteomes" id="UP000275331"/>
    </source>
</evidence>
<proteinExistence type="inferred from homology"/>
<name>A0A3R9F0J1_9ENTR</name>
<dbReference type="OrthoDB" id="6554712at2"/>
<dbReference type="Proteomes" id="UP000275331">
    <property type="component" value="Unassembled WGS sequence"/>
</dbReference>
<dbReference type="InterPro" id="IPR025885">
    <property type="entry name" value="PapC_N"/>
</dbReference>
<evidence type="ECO:0000256" key="3">
    <source>
        <dbReference type="ARBA" id="ARBA00022448"/>
    </source>
</evidence>
<comment type="caution">
    <text evidence="12">The sequence shown here is derived from an EMBL/GenBank/DDBJ whole genome shotgun (WGS) entry which is preliminary data.</text>
</comment>
<dbReference type="RefSeq" id="WP_125294713.1">
    <property type="nucleotide sequence ID" value="NZ_JAPTZM010000002.1"/>
</dbReference>
<dbReference type="GO" id="GO:0009297">
    <property type="term" value="P:pilus assembly"/>
    <property type="evidence" value="ECO:0007669"/>
    <property type="project" value="InterPro"/>
</dbReference>
<dbReference type="SUPFAM" id="SSF141729">
    <property type="entry name" value="FimD N-terminal domain-like"/>
    <property type="match status" value="1"/>
</dbReference>
<evidence type="ECO:0000256" key="5">
    <source>
        <dbReference type="ARBA" id="ARBA00022558"/>
    </source>
</evidence>
<dbReference type="Gene3D" id="2.60.40.3110">
    <property type="match status" value="1"/>
</dbReference>
<keyword evidence="5" id="KW-1029">Fimbrium biogenesis</keyword>
<dbReference type="Gene3D" id="3.10.20.410">
    <property type="match status" value="1"/>
</dbReference>